<dbReference type="InterPro" id="IPR023210">
    <property type="entry name" value="NADP_OxRdtase_dom"/>
</dbReference>
<dbReference type="SUPFAM" id="SSF51735">
    <property type="entry name" value="NAD(P)-binding Rossmann-fold domains"/>
    <property type="match status" value="1"/>
</dbReference>
<dbReference type="STRING" id="1081104.A0A162LJI7"/>
<dbReference type="PROSITE" id="PS00063">
    <property type="entry name" value="ALDOKETO_REDUCTASE_3"/>
    <property type="match status" value="1"/>
</dbReference>
<dbReference type="Pfam" id="PF01408">
    <property type="entry name" value="GFO_IDH_MocA"/>
    <property type="match status" value="1"/>
</dbReference>
<dbReference type="PROSITE" id="PS00798">
    <property type="entry name" value="ALDOKETO_REDUCTASE_1"/>
    <property type="match status" value="1"/>
</dbReference>
<evidence type="ECO:0000259" key="8">
    <source>
        <dbReference type="Pfam" id="PF22725"/>
    </source>
</evidence>
<dbReference type="Pfam" id="PF00248">
    <property type="entry name" value="Aldo_ket_red"/>
    <property type="match status" value="1"/>
</dbReference>
<name>A0A162LJI7_CORFA</name>
<dbReference type="EMBL" id="AZHB01000003">
    <property type="protein sequence ID" value="OAA71434.1"/>
    <property type="molecule type" value="Genomic_DNA"/>
</dbReference>
<dbReference type="Gene3D" id="3.30.360.10">
    <property type="entry name" value="Dihydrodipicolinate Reductase, domain 2"/>
    <property type="match status" value="1"/>
</dbReference>
<dbReference type="OrthoDB" id="416253at2759"/>
<dbReference type="InterPro" id="IPR036291">
    <property type="entry name" value="NAD(P)-bd_dom_sf"/>
</dbReference>
<feature type="domain" description="GFO/IDH/MocA-like oxidoreductase" evidence="8">
    <location>
        <begin position="133"/>
        <end position="247"/>
    </location>
</feature>
<dbReference type="FunFam" id="3.20.20.100:FF:000002">
    <property type="entry name" value="2,5-diketo-D-gluconic acid reductase A"/>
    <property type="match status" value="1"/>
</dbReference>
<dbReference type="PANTHER" id="PTHR43827:SF3">
    <property type="entry name" value="NADP-DEPENDENT OXIDOREDUCTASE DOMAIN-CONTAINING PROTEIN"/>
    <property type="match status" value="1"/>
</dbReference>
<dbReference type="Pfam" id="PF22725">
    <property type="entry name" value="GFO_IDH_MocA_C3"/>
    <property type="match status" value="1"/>
</dbReference>
<evidence type="ECO:0000313" key="9">
    <source>
        <dbReference type="EMBL" id="OAA71434.1"/>
    </source>
</evidence>
<feature type="compositionally biased region" description="Low complexity" evidence="5">
    <location>
        <begin position="350"/>
        <end position="366"/>
    </location>
</feature>
<dbReference type="Gene3D" id="3.40.50.720">
    <property type="entry name" value="NAD(P)-binding Rossmann-like Domain"/>
    <property type="match status" value="1"/>
</dbReference>
<dbReference type="InterPro" id="IPR018170">
    <property type="entry name" value="Aldo/ket_reductase_CS"/>
</dbReference>
<keyword evidence="10" id="KW-1185">Reference proteome</keyword>
<feature type="compositionally biased region" description="Polar residues" evidence="5">
    <location>
        <begin position="382"/>
        <end position="402"/>
    </location>
</feature>
<dbReference type="GO" id="GO:0016616">
    <property type="term" value="F:oxidoreductase activity, acting on the CH-OH group of donors, NAD or NADP as acceptor"/>
    <property type="evidence" value="ECO:0007669"/>
    <property type="project" value="UniProtKB-ARBA"/>
</dbReference>
<keyword evidence="3" id="KW-0521">NADP</keyword>
<dbReference type="PRINTS" id="PR00069">
    <property type="entry name" value="ALDKETRDTASE"/>
</dbReference>
<dbReference type="AlphaFoldDB" id="A0A162LJI7"/>
<evidence type="ECO:0000256" key="3">
    <source>
        <dbReference type="ARBA" id="ARBA00022857"/>
    </source>
</evidence>
<evidence type="ECO:0000313" key="10">
    <source>
        <dbReference type="Proteomes" id="UP000076744"/>
    </source>
</evidence>
<evidence type="ECO:0000256" key="2">
    <source>
        <dbReference type="ARBA" id="ARBA00010928"/>
    </source>
</evidence>
<dbReference type="InterPro" id="IPR000683">
    <property type="entry name" value="Gfo/Idh/MocA-like_OxRdtase_N"/>
</dbReference>
<proteinExistence type="inferred from homology"/>
<evidence type="ECO:0000256" key="5">
    <source>
        <dbReference type="SAM" id="MobiDB-lite"/>
    </source>
</evidence>
<comment type="similarity">
    <text evidence="1">Belongs to the aldo/keto reductase family.</text>
</comment>
<dbReference type="SUPFAM" id="SSF55347">
    <property type="entry name" value="Glyceraldehyde-3-phosphate dehydrogenase-like, C-terminal domain"/>
    <property type="match status" value="1"/>
</dbReference>
<keyword evidence="4" id="KW-0560">Oxidoreductase</keyword>
<evidence type="ECO:0000259" key="7">
    <source>
        <dbReference type="Pfam" id="PF01408"/>
    </source>
</evidence>
<reference evidence="9 10" key="1">
    <citation type="journal article" date="2016" name="Genome Biol. Evol.">
        <title>Divergent and convergent evolution of fungal pathogenicity.</title>
        <authorList>
            <person name="Shang Y."/>
            <person name="Xiao G."/>
            <person name="Zheng P."/>
            <person name="Cen K."/>
            <person name="Zhan S."/>
            <person name="Wang C."/>
        </authorList>
    </citation>
    <scope>NUCLEOTIDE SEQUENCE [LARGE SCALE GENOMIC DNA]</scope>
    <source>
        <strain evidence="9 10">ARSEF 2679</strain>
    </source>
</reference>
<feature type="region of interest" description="Disordered" evidence="5">
    <location>
        <begin position="335"/>
        <end position="413"/>
    </location>
</feature>
<accession>A0A162LJI7</accession>
<dbReference type="InterPro" id="IPR055170">
    <property type="entry name" value="GFO_IDH_MocA-like_dom"/>
</dbReference>
<sequence>MAAQHRYSAAIIGLGSRGQKAWFESLRCSPDISVDAVCDSSAAVLAAFSARSCCPAYPSLERLLEHHRPDFAIVCVPNRHHLGVIKQLAAAGVPCLKEKPIAGTVEEFLQLRSLASKGKIGVTFQRRWQPRYRHFRRLLAEVGRPLSVRATMAGKYDPPKDGWRVQHNVGTFDDLGVHMLDVLVWLFGRPSTVFAHCLADGQPSERDRESHVLMTWQDFELSGHLYVSEVALDKEECLLVRGTLGSLHLRDQEIVHYDFGGRQTFRVAFQSRKQDVIASMCRDFCDYISGEEKEFSTSISQMEDTLLTTEAINSSFASHALEKVAEVRVIGRQNGHANGYQNGHEKDQNGRQNGHLNGHHNGYWNGHGHGHQNGKLNGCNGKVTTIQGNEIPNSTPSQSNGSLKPVDTDGGLTIQSATESNHAAPKTFLLNNGYEMPGLGFGTRKPKKPNETYDAVREALKTGYRHIDTAFRYNNEEQVGQAVRDSGLPRQAVWVTTKIDNSWHHRVAESVRISLSRLGLDYIDLVLMHWPSPVDPDDTKRALSDWNFIMTQDMQKEVHAGRVRAIGVSNFGIRNMKRLLSHPSCTIVPAVNQLELHPYCPSTGLVAFCREKGIHCTAYSPLAFGLRDLHGHPVLEDVCARTGKTTQQVLIRWGLQRGTSVIPKSVSPDRITANFEAAAWELSPEDHAEITSIEGRCRVYPDDWLPAQVFWEEDD</sequence>
<evidence type="ECO:0000256" key="4">
    <source>
        <dbReference type="ARBA" id="ARBA00023002"/>
    </source>
</evidence>
<dbReference type="GO" id="GO:0000166">
    <property type="term" value="F:nucleotide binding"/>
    <property type="evidence" value="ECO:0007669"/>
    <property type="project" value="InterPro"/>
</dbReference>
<dbReference type="RefSeq" id="XP_018707315.1">
    <property type="nucleotide sequence ID" value="XM_018845592.1"/>
</dbReference>
<evidence type="ECO:0000256" key="1">
    <source>
        <dbReference type="ARBA" id="ARBA00007905"/>
    </source>
</evidence>
<dbReference type="GeneID" id="30018277"/>
<dbReference type="Proteomes" id="UP000076744">
    <property type="component" value="Unassembled WGS sequence"/>
</dbReference>
<dbReference type="InterPro" id="IPR036812">
    <property type="entry name" value="NAD(P)_OxRdtase_dom_sf"/>
</dbReference>
<comment type="similarity">
    <text evidence="2">Belongs to the Gfo/Idh/MocA family.</text>
</comment>
<organism evidence="9 10">
    <name type="scientific">Cordyceps fumosorosea (strain ARSEF 2679)</name>
    <name type="common">Isaria fumosorosea</name>
    <dbReference type="NCBI Taxonomy" id="1081104"/>
    <lineage>
        <taxon>Eukaryota</taxon>
        <taxon>Fungi</taxon>
        <taxon>Dikarya</taxon>
        <taxon>Ascomycota</taxon>
        <taxon>Pezizomycotina</taxon>
        <taxon>Sordariomycetes</taxon>
        <taxon>Hypocreomycetidae</taxon>
        <taxon>Hypocreales</taxon>
        <taxon>Cordycipitaceae</taxon>
        <taxon>Cordyceps</taxon>
    </lineage>
</organism>
<feature type="domain" description="NADP-dependent oxidoreductase" evidence="6">
    <location>
        <begin position="442"/>
        <end position="693"/>
    </location>
</feature>
<dbReference type="SUPFAM" id="SSF51430">
    <property type="entry name" value="NAD(P)-linked oxidoreductase"/>
    <property type="match status" value="1"/>
</dbReference>
<dbReference type="Gene3D" id="3.20.20.100">
    <property type="entry name" value="NADP-dependent oxidoreductase domain"/>
    <property type="match status" value="1"/>
</dbReference>
<comment type="caution">
    <text evidence="9">The sequence shown here is derived from an EMBL/GenBank/DDBJ whole genome shotgun (WGS) entry which is preliminary data.</text>
</comment>
<dbReference type="PROSITE" id="PS00062">
    <property type="entry name" value="ALDOKETO_REDUCTASE_2"/>
    <property type="match status" value="1"/>
</dbReference>
<evidence type="ECO:0000259" key="6">
    <source>
        <dbReference type="Pfam" id="PF00248"/>
    </source>
</evidence>
<gene>
    <name evidence="9" type="ORF">ISF_01985</name>
</gene>
<dbReference type="PANTHER" id="PTHR43827">
    <property type="entry name" value="2,5-DIKETO-D-GLUCONIC ACID REDUCTASE"/>
    <property type="match status" value="1"/>
</dbReference>
<feature type="domain" description="Gfo/Idh/MocA-like oxidoreductase N-terminal" evidence="7">
    <location>
        <begin position="9"/>
        <end position="117"/>
    </location>
</feature>
<dbReference type="InterPro" id="IPR020471">
    <property type="entry name" value="AKR"/>
</dbReference>
<protein>
    <submittedName>
        <fullName evidence="9">Aldo/keto reductase</fullName>
    </submittedName>
</protein>